<sequence>MQITRNTCYPKTLDMKRLHHYVILLTLIAGLAGTRAIADEPYKPTWDSLSTNALPEWVKDAKFGVYTHWGVFSVPAYGGPDYVRNLYEGSRKDAKGVFTYHTEKYGPLEKFGYKDFIPMFTAPKFDADEWVGLMHEAGAKFGGICLIHHDGFALWDSNVNPWNSAQMGPKRDVYGEIAAAVRKHDDMKLLATFHHGRSYGYTTGGMKEKDVTEQMRKTWDVLDPKYKELYWNQWTGTTEEFTDQWRAKITEVVDTYKPDMIWFDGLRTSMRGNHPPESVVLDVISHYFNQAKAVDQPVTICNKHGGEFNFPAPVGLKCYENGRDMPTDVGPWFLIDRAIAYPWSYVNGKKYKDGADYHVRSIVDVVSRGGVFLLSLTPKGDGSIPPEEQEIMRGIGRWMKVNGEAIYGTRPWKIHAEGPTVTRGLKRNNKGEEKEQWDWRQKFTSQDIRFTTNDDTLYAIALDWPEDGVLTVESLAEGADVNIKSIDLVGHEGALQWRQTSEGLVVTLPSQQPCEFAYALRILTK</sequence>
<dbReference type="SMART" id="SM00812">
    <property type="entry name" value="Alpha_L_fucos"/>
    <property type="match status" value="1"/>
</dbReference>
<comment type="function">
    <text evidence="1">Alpha-L-fucosidase is responsible for hydrolyzing the alpha-1,6-linked fucose joined to the reducing-end N-acetylglucosamine of the carbohydrate moieties of glycoproteins.</text>
</comment>
<dbReference type="GO" id="GO:0005764">
    <property type="term" value="C:lysosome"/>
    <property type="evidence" value="ECO:0007669"/>
    <property type="project" value="TreeGrafter"/>
</dbReference>
<protein>
    <recommendedName>
        <fullName evidence="3">alpha-L-fucosidase</fullName>
        <ecNumber evidence="3">3.2.1.51</ecNumber>
    </recommendedName>
</protein>
<dbReference type="InterPro" id="IPR031919">
    <property type="entry name" value="Fucosidase_C"/>
</dbReference>
<accession>A0A5C6D963</accession>
<dbReference type="Pfam" id="PF01120">
    <property type="entry name" value="Alpha_L_fucos"/>
    <property type="match status" value="1"/>
</dbReference>
<evidence type="ECO:0000256" key="3">
    <source>
        <dbReference type="ARBA" id="ARBA00012662"/>
    </source>
</evidence>
<dbReference type="Gene3D" id="3.20.20.80">
    <property type="entry name" value="Glycosidases"/>
    <property type="match status" value="1"/>
</dbReference>
<dbReference type="GO" id="GO:0016139">
    <property type="term" value="P:glycoside catabolic process"/>
    <property type="evidence" value="ECO:0007669"/>
    <property type="project" value="TreeGrafter"/>
</dbReference>
<evidence type="ECO:0000256" key="4">
    <source>
        <dbReference type="ARBA" id="ARBA00022729"/>
    </source>
</evidence>
<dbReference type="InterPro" id="IPR057739">
    <property type="entry name" value="Glyco_hydro_29_N"/>
</dbReference>
<dbReference type="SUPFAM" id="SSF51445">
    <property type="entry name" value="(Trans)glycosidases"/>
    <property type="match status" value="1"/>
</dbReference>
<dbReference type="Proteomes" id="UP000319143">
    <property type="component" value="Unassembled WGS sequence"/>
</dbReference>
<evidence type="ECO:0000256" key="2">
    <source>
        <dbReference type="ARBA" id="ARBA00007951"/>
    </source>
</evidence>
<dbReference type="EC" id="3.2.1.51" evidence="3"/>
<dbReference type="GO" id="GO:0006004">
    <property type="term" value="P:fucose metabolic process"/>
    <property type="evidence" value="ECO:0007669"/>
    <property type="project" value="InterPro"/>
</dbReference>
<gene>
    <name evidence="9" type="ORF">Poly41_58100</name>
</gene>
<dbReference type="GO" id="GO:0004560">
    <property type="term" value="F:alpha-L-fucosidase activity"/>
    <property type="evidence" value="ECO:0007669"/>
    <property type="project" value="InterPro"/>
</dbReference>
<dbReference type="AlphaFoldDB" id="A0A5C6D963"/>
<evidence type="ECO:0000256" key="1">
    <source>
        <dbReference type="ARBA" id="ARBA00004071"/>
    </source>
</evidence>
<keyword evidence="6" id="KW-0326">Glycosidase</keyword>
<organism evidence="9 10">
    <name type="scientific">Novipirellula artificiosorum</name>
    <dbReference type="NCBI Taxonomy" id="2528016"/>
    <lineage>
        <taxon>Bacteria</taxon>
        <taxon>Pseudomonadati</taxon>
        <taxon>Planctomycetota</taxon>
        <taxon>Planctomycetia</taxon>
        <taxon>Pirellulales</taxon>
        <taxon>Pirellulaceae</taxon>
        <taxon>Novipirellula</taxon>
    </lineage>
</organism>
<reference evidence="9 10" key="1">
    <citation type="submission" date="2019-02" db="EMBL/GenBank/DDBJ databases">
        <title>Deep-cultivation of Planctomycetes and their phenomic and genomic characterization uncovers novel biology.</title>
        <authorList>
            <person name="Wiegand S."/>
            <person name="Jogler M."/>
            <person name="Boedeker C."/>
            <person name="Pinto D."/>
            <person name="Vollmers J."/>
            <person name="Rivas-Marin E."/>
            <person name="Kohn T."/>
            <person name="Peeters S.H."/>
            <person name="Heuer A."/>
            <person name="Rast P."/>
            <person name="Oberbeckmann S."/>
            <person name="Bunk B."/>
            <person name="Jeske O."/>
            <person name="Meyerdierks A."/>
            <person name="Storesund J.E."/>
            <person name="Kallscheuer N."/>
            <person name="Luecker S."/>
            <person name="Lage O.M."/>
            <person name="Pohl T."/>
            <person name="Merkel B.J."/>
            <person name="Hornburger P."/>
            <person name="Mueller R.-W."/>
            <person name="Bruemmer F."/>
            <person name="Labrenz M."/>
            <person name="Spormann A.M."/>
            <person name="Op Den Camp H."/>
            <person name="Overmann J."/>
            <person name="Amann R."/>
            <person name="Jetten M.S.M."/>
            <person name="Mascher T."/>
            <person name="Medema M.H."/>
            <person name="Devos D.P."/>
            <person name="Kaster A.-K."/>
            <person name="Ovreas L."/>
            <person name="Rohde M."/>
            <person name="Galperin M.Y."/>
            <person name="Jogler C."/>
        </authorList>
    </citation>
    <scope>NUCLEOTIDE SEQUENCE [LARGE SCALE GENOMIC DNA]</scope>
    <source>
        <strain evidence="9 10">Poly41</strain>
    </source>
</reference>
<comment type="caution">
    <text evidence="9">The sequence shown here is derived from an EMBL/GenBank/DDBJ whole genome shotgun (WGS) entry which is preliminary data.</text>
</comment>
<dbReference type="InterPro" id="IPR017853">
    <property type="entry name" value="GH"/>
</dbReference>
<dbReference type="Pfam" id="PF16757">
    <property type="entry name" value="Fucosidase_C"/>
    <property type="match status" value="1"/>
</dbReference>
<feature type="domain" description="Glycoside hydrolase family 29 N-terminal" evidence="7">
    <location>
        <begin position="35"/>
        <end position="404"/>
    </location>
</feature>
<evidence type="ECO:0000313" key="9">
    <source>
        <dbReference type="EMBL" id="TWU32324.1"/>
    </source>
</evidence>
<evidence type="ECO:0000259" key="8">
    <source>
        <dbReference type="Pfam" id="PF16757"/>
    </source>
</evidence>
<dbReference type="Gene3D" id="2.60.40.1180">
    <property type="entry name" value="Golgi alpha-mannosidase II"/>
    <property type="match status" value="1"/>
</dbReference>
<feature type="domain" description="Alpha-L-fucosidase C-terminal" evidence="8">
    <location>
        <begin position="444"/>
        <end position="522"/>
    </location>
</feature>
<comment type="similarity">
    <text evidence="2">Belongs to the glycosyl hydrolase 29 family.</text>
</comment>
<dbReference type="InterPro" id="IPR000933">
    <property type="entry name" value="Glyco_hydro_29"/>
</dbReference>
<keyword evidence="4" id="KW-0732">Signal</keyword>
<dbReference type="InterPro" id="IPR016286">
    <property type="entry name" value="FUC_metazoa-typ"/>
</dbReference>
<keyword evidence="10" id="KW-1185">Reference proteome</keyword>
<dbReference type="OrthoDB" id="9760597at2"/>
<dbReference type="InterPro" id="IPR013780">
    <property type="entry name" value="Glyco_hydro_b"/>
</dbReference>
<name>A0A5C6D963_9BACT</name>
<evidence type="ECO:0000313" key="10">
    <source>
        <dbReference type="Proteomes" id="UP000319143"/>
    </source>
</evidence>
<evidence type="ECO:0000259" key="7">
    <source>
        <dbReference type="Pfam" id="PF01120"/>
    </source>
</evidence>
<dbReference type="EMBL" id="SJPV01000013">
    <property type="protein sequence ID" value="TWU32324.1"/>
    <property type="molecule type" value="Genomic_DNA"/>
</dbReference>
<evidence type="ECO:0000256" key="6">
    <source>
        <dbReference type="ARBA" id="ARBA00023295"/>
    </source>
</evidence>
<dbReference type="PANTHER" id="PTHR10030:SF37">
    <property type="entry name" value="ALPHA-L-FUCOSIDASE-RELATED"/>
    <property type="match status" value="1"/>
</dbReference>
<evidence type="ECO:0000256" key="5">
    <source>
        <dbReference type="ARBA" id="ARBA00022801"/>
    </source>
</evidence>
<proteinExistence type="inferred from homology"/>
<dbReference type="PANTHER" id="PTHR10030">
    <property type="entry name" value="ALPHA-L-FUCOSIDASE"/>
    <property type="match status" value="1"/>
</dbReference>
<keyword evidence="5" id="KW-0378">Hydrolase</keyword>
<dbReference type="PIRSF" id="PIRSF001092">
    <property type="entry name" value="Alpha-L-fucosidase"/>
    <property type="match status" value="1"/>
</dbReference>